<reference evidence="1 2" key="1">
    <citation type="submission" date="2008-07" db="EMBL/GenBank/DDBJ databases">
        <authorList>
            <person name="El-Sayed N."/>
            <person name="Caler E."/>
            <person name="Inman J."/>
            <person name="Amedeo P."/>
            <person name="Hass B."/>
            <person name="Wortman J."/>
        </authorList>
    </citation>
    <scope>NUCLEOTIDE SEQUENCE [LARGE SCALE GENOMIC DNA]</scope>
    <source>
        <strain evidence="2">ATCC 50983 / TXsc</strain>
    </source>
</reference>
<name>C5KWG4_PERM5</name>
<dbReference type="EMBL" id="GG677022">
    <property type="protein sequence ID" value="EER11159.1"/>
    <property type="molecule type" value="Genomic_DNA"/>
</dbReference>
<evidence type="ECO:0000313" key="1">
    <source>
        <dbReference type="EMBL" id="EER11159.1"/>
    </source>
</evidence>
<dbReference type="AlphaFoldDB" id="C5KWG4"/>
<dbReference type="InParanoid" id="C5KWG4"/>
<sequence length="118" mass="13201">MLYINRKKIVHNGIPPCFTFIFGGIQPKLSKAAANRLVVDDDGFMYLITTYYGVRGPKRARPVLPLRKPNDETAPHLKACPVRQDPSNSILVPTRGYGTLKLMDVPDAFFRIQTGSNL</sequence>
<proteinExistence type="predicted"/>
<organism evidence="2">
    <name type="scientific">Perkinsus marinus (strain ATCC 50983 / TXsc)</name>
    <dbReference type="NCBI Taxonomy" id="423536"/>
    <lineage>
        <taxon>Eukaryota</taxon>
        <taxon>Sar</taxon>
        <taxon>Alveolata</taxon>
        <taxon>Perkinsozoa</taxon>
        <taxon>Perkinsea</taxon>
        <taxon>Perkinsida</taxon>
        <taxon>Perkinsidae</taxon>
        <taxon>Perkinsus</taxon>
    </lineage>
</organism>
<dbReference type="Proteomes" id="UP000007800">
    <property type="component" value="Unassembled WGS sequence"/>
</dbReference>
<gene>
    <name evidence="1" type="ORF">Pmar_PMAR015080</name>
</gene>
<keyword evidence="2" id="KW-1185">Reference proteome</keyword>
<evidence type="ECO:0000313" key="2">
    <source>
        <dbReference type="Proteomes" id="UP000007800"/>
    </source>
</evidence>
<protein>
    <submittedName>
        <fullName evidence="1">Uncharacterized protein</fullName>
    </submittedName>
</protein>
<dbReference type="GeneID" id="9056700"/>
<dbReference type="RefSeq" id="XP_002779364.1">
    <property type="nucleotide sequence ID" value="XM_002779318.1"/>
</dbReference>
<accession>C5KWG4</accession>